<organism evidence="2 3">
    <name type="scientific">Candidatus Staskawiczbacteria bacterium RIFCSPHIGHO2_02_FULL_34_9</name>
    <dbReference type="NCBI Taxonomy" id="1802206"/>
    <lineage>
        <taxon>Bacteria</taxon>
        <taxon>Candidatus Staskawicziibacteriota</taxon>
    </lineage>
</organism>
<dbReference type="EMBL" id="MHOS01000024">
    <property type="protein sequence ID" value="OGZ68236.1"/>
    <property type="molecule type" value="Genomic_DNA"/>
</dbReference>
<accession>A0A1G2I0A7</accession>
<sequence>MTIKIGESYPLPKPNSQPSKKPDGEWLGKQRYDIDKYLKSPKGRSELSKELGISNTNYKKQEEEIRDIEGMIPGGYGQTIDGNEKPSLKSKLDQESFKEKNQPYKKGGNWTEEAGERHISQKEKGFLKKKFGIK</sequence>
<gene>
    <name evidence="2" type="ORF">A3D35_00680</name>
</gene>
<evidence type="ECO:0000313" key="2">
    <source>
        <dbReference type="EMBL" id="OGZ68236.1"/>
    </source>
</evidence>
<evidence type="ECO:0000256" key="1">
    <source>
        <dbReference type="SAM" id="MobiDB-lite"/>
    </source>
</evidence>
<dbReference type="STRING" id="1802206.A3D35_00680"/>
<protein>
    <submittedName>
        <fullName evidence="2">Uncharacterized protein</fullName>
    </submittedName>
</protein>
<evidence type="ECO:0000313" key="3">
    <source>
        <dbReference type="Proteomes" id="UP000176421"/>
    </source>
</evidence>
<dbReference type="AlphaFoldDB" id="A0A1G2I0A7"/>
<proteinExistence type="predicted"/>
<comment type="caution">
    <text evidence="2">The sequence shown here is derived from an EMBL/GenBank/DDBJ whole genome shotgun (WGS) entry which is preliminary data.</text>
</comment>
<name>A0A1G2I0A7_9BACT</name>
<feature type="compositionally biased region" description="Basic and acidic residues" evidence="1">
    <location>
        <begin position="82"/>
        <end position="102"/>
    </location>
</feature>
<reference evidence="2 3" key="1">
    <citation type="journal article" date="2016" name="Nat. Commun.">
        <title>Thousands of microbial genomes shed light on interconnected biogeochemical processes in an aquifer system.</title>
        <authorList>
            <person name="Anantharaman K."/>
            <person name="Brown C.T."/>
            <person name="Hug L.A."/>
            <person name="Sharon I."/>
            <person name="Castelle C.J."/>
            <person name="Probst A.J."/>
            <person name="Thomas B.C."/>
            <person name="Singh A."/>
            <person name="Wilkins M.J."/>
            <person name="Karaoz U."/>
            <person name="Brodie E.L."/>
            <person name="Williams K.H."/>
            <person name="Hubbard S.S."/>
            <person name="Banfield J.F."/>
        </authorList>
    </citation>
    <scope>NUCLEOTIDE SEQUENCE [LARGE SCALE GENOMIC DNA]</scope>
</reference>
<feature type="region of interest" description="Disordered" evidence="1">
    <location>
        <begin position="73"/>
        <end position="119"/>
    </location>
</feature>
<dbReference type="Proteomes" id="UP000176421">
    <property type="component" value="Unassembled WGS sequence"/>
</dbReference>
<feature type="region of interest" description="Disordered" evidence="1">
    <location>
        <begin position="1"/>
        <end position="28"/>
    </location>
</feature>